<dbReference type="AlphaFoldDB" id="A0A9N9NAM4"/>
<protein>
    <submittedName>
        <fullName evidence="2">10498_t:CDS:1</fullName>
    </submittedName>
</protein>
<feature type="non-terminal residue" evidence="2">
    <location>
        <position position="44"/>
    </location>
</feature>
<keyword evidence="3" id="KW-1185">Reference proteome</keyword>
<evidence type="ECO:0000313" key="3">
    <source>
        <dbReference type="Proteomes" id="UP000789375"/>
    </source>
</evidence>
<sequence length="44" mass="5230">MQKNYEISNAKKKKNLKDNNNISNTNLLEVVSTLRNLAYKLYWN</sequence>
<evidence type="ECO:0000256" key="1">
    <source>
        <dbReference type="SAM" id="MobiDB-lite"/>
    </source>
</evidence>
<feature type="region of interest" description="Disordered" evidence="1">
    <location>
        <begin position="1"/>
        <end position="22"/>
    </location>
</feature>
<reference evidence="2" key="1">
    <citation type="submission" date="2021-06" db="EMBL/GenBank/DDBJ databases">
        <authorList>
            <person name="Kallberg Y."/>
            <person name="Tangrot J."/>
            <person name="Rosling A."/>
        </authorList>
    </citation>
    <scope>NUCLEOTIDE SEQUENCE</scope>
    <source>
        <strain evidence="2">87-6 pot B 2015</strain>
    </source>
</reference>
<dbReference type="EMBL" id="CAJVPP010011900">
    <property type="protein sequence ID" value="CAG8715863.1"/>
    <property type="molecule type" value="Genomic_DNA"/>
</dbReference>
<dbReference type="Proteomes" id="UP000789375">
    <property type="component" value="Unassembled WGS sequence"/>
</dbReference>
<comment type="caution">
    <text evidence="2">The sequence shown here is derived from an EMBL/GenBank/DDBJ whole genome shotgun (WGS) entry which is preliminary data.</text>
</comment>
<name>A0A9N9NAM4_FUNMO</name>
<feature type="non-terminal residue" evidence="2">
    <location>
        <position position="1"/>
    </location>
</feature>
<evidence type="ECO:0000313" key="2">
    <source>
        <dbReference type="EMBL" id="CAG8715863.1"/>
    </source>
</evidence>
<proteinExistence type="predicted"/>
<organism evidence="2 3">
    <name type="scientific">Funneliformis mosseae</name>
    <name type="common">Endomycorrhizal fungus</name>
    <name type="synonym">Glomus mosseae</name>
    <dbReference type="NCBI Taxonomy" id="27381"/>
    <lineage>
        <taxon>Eukaryota</taxon>
        <taxon>Fungi</taxon>
        <taxon>Fungi incertae sedis</taxon>
        <taxon>Mucoromycota</taxon>
        <taxon>Glomeromycotina</taxon>
        <taxon>Glomeromycetes</taxon>
        <taxon>Glomerales</taxon>
        <taxon>Glomeraceae</taxon>
        <taxon>Funneliformis</taxon>
    </lineage>
</organism>
<accession>A0A9N9NAM4</accession>
<gene>
    <name evidence="2" type="ORF">FMOSSE_LOCUS14629</name>
</gene>